<dbReference type="CDD" id="cd08645">
    <property type="entry name" value="FMT_core_GART"/>
    <property type="match status" value="1"/>
</dbReference>
<dbReference type="EMBL" id="CP021404">
    <property type="protein sequence ID" value="ATI43366.1"/>
    <property type="molecule type" value="Genomic_DNA"/>
</dbReference>
<comment type="caution">
    <text evidence="4">Lacks conserved residue(s) required for the propagation of feature annotation.</text>
</comment>
<dbReference type="RefSeq" id="WP_097374170.1">
    <property type="nucleotide sequence ID" value="NZ_CP021404.1"/>
</dbReference>
<gene>
    <name evidence="4" type="primary">purN</name>
    <name evidence="6" type="ORF">CBW24_08080</name>
</gene>
<name>A0A291M331_9RHOB</name>
<dbReference type="UniPathway" id="UPA00074">
    <property type="reaction ID" value="UER00126"/>
</dbReference>
<keyword evidence="3 4" id="KW-0658">Purine biosynthesis</keyword>
<dbReference type="PANTHER" id="PTHR43369:SF2">
    <property type="entry name" value="PHOSPHORIBOSYLGLYCINAMIDE FORMYLTRANSFERASE"/>
    <property type="match status" value="1"/>
</dbReference>
<evidence type="ECO:0000256" key="4">
    <source>
        <dbReference type="HAMAP-Rule" id="MF_01930"/>
    </source>
</evidence>
<comment type="catalytic activity">
    <reaction evidence="4">
        <text>N(1)-(5-phospho-beta-D-ribosyl)glycinamide + (6R)-10-formyltetrahydrofolate = N(2)-formyl-N(1)-(5-phospho-beta-D-ribosyl)glycinamide + (6S)-5,6,7,8-tetrahydrofolate + H(+)</text>
        <dbReference type="Rhea" id="RHEA:15053"/>
        <dbReference type="ChEBI" id="CHEBI:15378"/>
        <dbReference type="ChEBI" id="CHEBI:57453"/>
        <dbReference type="ChEBI" id="CHEBI:143788"/>
        <dbReference type="ChEBI" id="CHEBI:147286"/>
        <dbReference type="ChEBI" id="CHEBI:195366"/>
        <dbReference type="EC" id="2.1.2.2"/>
    </reaction>
</comment>
<feature type="site" description="Raises pKa of active site His" evidence="4">
    <location>
        <position position="148"/>
    </location>
</feature>
<reference evidence="6 7" key="1">
    <citation type="submission" date="2017-05" db="EMBL/GenBank/DDBJ databases">
        <title>Comparative genomic and metabolic analysis of manganese-oxidizing mechanisms in Celeribater manganoxidans DY25T: its adaption to the environment of polymetallic nodule.</title>
        <authorList>
            <person name="Wang X."/>
        </authorList>
    </citation>
    <scope>NUCLEOTIDE SEQUENCE [LARGE SCALE GENOMIC DNA]</scope>
    <source>
        <strain evidence="6 7">DY25</strain>
    </source>
</reference>
<dbReference type="InterPro" id="IPR004607">
    <property type="entry name" value="GART"/>
</dbReference>
<dbReference type="HAMAP" id="MF_01930">
    <property type="entry name" value="PurN"/>
    <property type="match status" value="1"/>
</dbReference>
<comment type="function">
    <text evidence="4">Catalyzes the transfer of a formyl group from 10-formyltetrahydrofolate to 5-phospho-ribosyl-glycinamide (GAR), producing 5-phospho-ribosyl-N-formylglycinamide (FGAR) and tetrahydrofolate.</text>
</comment>
<dbReference type="InterPro" id="IPR002376">
    <property type="entry name" value="Formyl_transf_N"/>
</dbReference>
<dbReference type="OrthoDB" id="9806170at2"/>
<feature type="binding site" evidence="4">
    <location>
        <begin position="14"/>
        <end position="16"/>
    </location>
    <ligand>
        <name>N(1)-(5-phospho-beta-D-ribosyl)glycinamide</name>
        <dbReference type="ChEBI" id="CHEBI:143788"/>
    </ligand>
</feature>
<dbReference type="GO" id="GO:0005829">
    <property type="term" value="C:cytosol"/>
    <property type="evidence" value="ECO:0007669"/>
    <property type="project" value="TreeGrafter"/>
</dbReference>
<evidence type="ECO:0000256" key="2">
    <source>
        <dbReference type="ARBA" id="ARBA00022679"/>
    </source>
</evidence>
<dbReference type="PANTHER" id="PTHR43369">
    <property type="entry name" value="PHOSPHORIBOSYLGLYCINAMIDE FORMYLTRANSFERASE"/>
    <property type="match status" value="1"/>
</dbReference>
<dbReference type="Proteomes" id="UP000219050">
    <property type="component" value="Chromosome"/>
</dbReference>
<dbReference type="NCBIfam" id="TIGR00639">
    <property type="entry name" value="PurN"/>
    <property type="match status" value="1"/>
</dbReference>
<dbReference type="InterPro" id="IPR036477">
    <property type="entry name" value="Formyl_transf_N_sf"/>
</dbReference>
<dbReference type="EC" id="2.1.2.2" evidence="4"/>
<feature type="binding site" evidence="4">
    <location>
        <position position="68"/>
    </location>
    <ligand>
        <name>(6R)-10-formyltetrahydrofolate</name>
        <dbReference type="ChEBI" id="CHEBI:195366"/>
    </ligand>
</feature>
<dbReference type="GO" id="GO:0004644">
    <property type="term" value="F:phosphoribosylglycinamide formyltransferase activity"/>
    <property type="evidence" value="ECO:0007669"/>
    <property type="project" value="UniProtKB-UniRule"/>
</dbReference>
<dbReference type="SUPFAM" id="SSF53328">
    <property type="entry name" value="Formyltransferase"/>
    <property type="match status" value="1"/>
</dbReference>
<organism evidence="6 7">
    <name type="scientific">Pacificitalea manganoxidans</name>
    <dbReference type="NCBI Taxonomy" id="1411902"/>
    <lineage>
        <taxon>Bacteria</taxon>
        <taxon>Pseudomonadati</taxon>
        <taxon>Pseudomonadota</taxon>
        <taxon>Alphaproteobacteria</taxon>
        <taxon>Rhodobacterales</taxon>
        <taxon>Paracoccaceae</taxon>
        <taxon>Pacificitalea</taxon>
    </lineage>
</organism>
<comment type="pathway">
    <text evidence="1 4">Purine metabolism; IMP biosynthesis via de novo pathway; N(2)-formyl-N(1)-(5-phospho-D-ribosyl)glycinamide from N(1)-(5-phospho-D-ribosyl)glycinamide (10-formyl THF route): step 1/1.</text>
</comment>
<evidence type="ECO:0000313" key="7">
    <source>
        <dbReference type="Proteomes" id="UP000219050"/>
    </source>
</evidence>
<keyword evidence="2 4" id="KW-0808">Transferase</keyword>
<dbReference type="GO" id="GO:0006189">
    <property type="term" value="P:'de novo' IMP biosynthetic process"/>
    <property type="evidence" value="ECO:0007669"/>
    <property type="project" value="UniProtKB-UniRule"/>
</dbReference>
<feature type="binding site" evidence="4">
    <location>
        <position position="110"/>
    </location>
    <ligand>
        <name>(6R)-10-formyltetrahydrofolate</name>
        <dbReference type="ChEBI" id="CHEBI:195366"/>
    </ligand>
</feature>
<feature type="active site" description="Proton donor" evidence="4">
    <location>
        <position position="112"/>
    </location>
</feature>
<feature type="domain" description="Formyl transferase N-terminal" evidence="5">
    <location>
        <begin position="4"/>
        <end position="185"/>
    </location>
</feature>
<evidence type="ECO:0000256" key="1">
    <source>
        <dbReference type="ARBA" id="ARBA00005054"/>
    </source>
</evidence>
<evidence type="ECO:0000313" key="6">
    <source>
        <dbReference type="EMBL" id="ATI43366.1"/>
    </source>
</evidence>
<comment type="similarity">
    <text evidence="4">Belongs to the GART family.</text>
</comment>
<dbReference type="Gene3D" id="3.40.50.170">
    <property type="entry name" value="Formyl transferase, N-terminal domain"/>
    <property type="match status" value="1"/>
</dbReference>
<evidence type="ECO:0000256" key="3">
    <source>
        <dbReference type="ARBA" id="ARBA00022755"/>
    </source>
</evidence>
<sequence length="219" mass="23227">MGKKRVAIMISGGGSNMLALLEDMARPDHPAAPCLVLSNDPGAAGIARASARGVATDAVSHKPFGKDRAAFEAELTARLEAANPDIICLAGFMRVLTEGFVTRWQGRMLNIHPSLLPKYRGLHTHARALEAGEAEHGCSVHEVTPELDDGPILGQARVPVRAGDTAEALAARVLGQEHRLYPAVLRRFAAGDRRPVWLDFDGRHEAPERGAAGGPGAVS</sequence>
<evidence type="ECO:0000259" key="5">
    <source>
        <dbReference type="Pfam" id="PF00551"/>
    </source>
</evidence>
<accession>A0A291M331</accession>
<protein>
    <recommendedName>
        <fullName evidence="4">Phosphoribosylglycinamide formyltransferase</fullName>
        <ecNumber evidence="4">2.1.2.2</ecNumber>
    </recommendedName>
    <alternativeName>
        <fullName evidence="4">5'-phosphoribosylglycinamide transformylase</fullName>
    </alternativeName>
    <alternativeName>
        <fullName evidence="4">GAR transformylase</fullName>
        <shortName evidence="4">GART</shortName>
    </alternativeName>
</protein>
<proteinExistence type="inferred from homology"/>
<dbReference type="KEGG" id="cmag:CBW24_08080"/>
<dbReference type="Pfam" id="PF00551">
    <property type="entry name" value="Formyl_trans_N"/>
    <property type="match status" value="1"/>
</dbReference>
<dbReference type="AlphaFoldDB" id="A0A291M331"/>
<keyword evidence="7" id="KW-1185">Reference proteome</keyword>